<feature type="region of interest" description="Disordered" evidence="2">
    <location>
        <begin position="231"/>
        <end position="257"/>
    </location>
</feature>
<dbReference type="AlphaFoldDB" id="F2PVB6"/>
<feature type="compositionally biased region" description="Basic and acidic residues" evidence="2">
    <location>
        <begin position="71"/>
        <end position="86"/>
    </location>
</feature>
<name>F2PVB6_TRIEC</name>
<organism evidence="4 5">
    <name type="scientific">Trichophyton equinum (strain ATCC MYA-4606 / CBS 127.97)</name>
    <name type="common">Horse ringworm fungus</name>
    <dbReference type="NCBI Taxonomy" id="559882"/>
    <lineage>
        <taxon>Eukaryota</taxon>
        <taxon>Fungi</taxon>
        <taxon>Dikarya</taxon>
        <taxon>Ascomycota</taxon>
        <taxon>Pezizomycotina</taxon>
        <taxon>Eurotiomycetes</taxon>
        <taxon>Eurotiomycetidae</taxon>
        <taxon>Onygenales</taxon>
        <taxon>Arthrodermataceae</taxon>
        <taxon>Trichophyton</taxon>
    </lineage>
</organism>
<evidence type="ECO:0000256" key="2">
    <source>
        <dbReference type="SAM" id="MobiDB-lite"/>
    </source>
</evidence>
<dbReference type="Proteomes" id="UP000009169">
    <property type="component" value="Unassembled WGS sequence"/>
</dbReference>
<protein>
    <submittedName>
        <fullName evidence="4">Sep4b</fullName>
    </submittedName>
</protein>
<dbReference type="SUPFAM" id="SSF52540">
    <property type="entry name" value="P-loop containing nucleoside triphosphate hydrolases"/>
    <property type="match status" value="1"/>
</dbReference>
<feature type="region of interest" description="Disordered" evidence="2">
    <location>
        <begin position="440"/>
        <end position="486"/>
    </location>
</feature>
<feature type="domain" description="Septin-type G" evidence="3">
    <location>
        <begin position="201"/>
        <end position="564"/>
    </location>
</feature>
<dbReference type="VEuPathDB" id="FungiDB:TEQG_04844"/>
<dbReference type="OrthoDB" id="5337438at2759"/>
<feature type="compositionally biased region" description="Low complexity" evidence="2">
    <location>
        <begin position="468"/>
        <end position="480"/>
    </location>
</feature>
<dbReference type="EMBL" id="DS995742">
    <property type="protein sequence ID" value="EGE05834.1"/>
    <property type="molecule type" value="Genomic_DNA"/>
</dbReference>
<dbReference type="PANTHER" id="PTHR18884">
    <property type="entry name" value="SEPTIN"/>
    <property type="match status" value="1"/>
</dbReference>
<dbReference type="HOGENOM" id="CLU_021805_1_0_1"/>
<dbReference type="Gene3D" id="3.40.50.300">
    <property type="entry name" value="P-loop containing nucleotide triphosphate hydrolases"/>
    <property type="match status" value="1"/>
</dbReference>
<sequence>MQACLPSRPRTPSDSNGITNTTSNTAGNTAGNNASRPATGPRRPSLGFLRRSKSTEHVTERKSSNKISKKMLREQAREEEARRQREAAAVSKHAPRLPDLSPTPQLNSFGGERMASSSSPSYQHLQHLQHQHLQQPDMSQSQVRSVMDAPPVPPLPPGARAALSRDPYAASDSMAHRGRYSYASSAVSTINSPRRVRRRKDPTPYNILVVGGKNCGKTSFLEFLRTSLALPPSKRPTKPAEEEEPRPQSPGTPFTSHYLESEIDNERIGLTLWDSEGLQKNIVDLQLREITGFLESKFEDTFAEEMKVVRAPGVRDTHIHCVFLILDPVRLDANIEAAKKAITRGQAKEASQYIGGLDVELDIQVIRTMQGMTTVIPIISKADTITSAHMAFLKKTVRSSLKQAGINPLEVLALDEQEDTASEEFDEHDEDELLKQMEDQDPAAGNDGKEDVVETAGDNAEEAEKPARAASASAAAAAAKQPEEESAVDQIFPLSILSPDPHSLNNKNEKVGRRFPWGFADPYNPEHCDFVKLKDNVFSEWRGDLREASREVWYERWRTTRLNRTTRRRPQQRQHRQQHPYPNSGRMTR</sequence>
<feature type="compositionally biased region" description="Low complexity" evidence="2">
    <location>
        <begin position="15"/>
        <end position="35"/>
    </location>
</feature>
<evidence type="ECO:0000259" key="3">
    <source>
        <dbReference type="PROSITE" id="PS51719"/>
    </source>
</evidence>
<evidence type="ECO:0000313" key="5">
    <source>
        <dbReference type="Proteomes" id="UP000009169"/>
    </source>
</evidence>
<dbReference type="PROSITE" id="PS51719">
    <property type="entry name" value="G_SEPTIN"/>
    <property type="match status" value="1"/>
</dbReference>
<dbReference type="InterPro" id="IPR027417">
    <property type="entry name" value="P-loop_NTPase"/>
</dbReference>
<evidence type="ECO:0000256" key="1">
    <source>
        <dbReference type="RuleBase" id="RU004560"/>
    </source>
</evidence>
<accession>F2PVB6</accession>
<feature type="region of interest" description="Disordered" evidence="2">
    <location>
        <begin position="560"/>
        <end position="589"/>
    </location>
</feature>
<feature type="compositionally biased region" description="Basic and acidic residues" evidence="2">
    <location>
        <begin position="53"/>
        <end position="63"/>
    </location>
</feature>
<dbReference type="GO" id="GO:0005525">
    <property type="term" value="F:GTP binding"/>
    <property type="evidence" value="ECO:0007669"/>
    <property type="project" value="UniProtKB-KW"/>
</dbReference>
<feature type="compositionally biased region" description="Low complexity" evidence="2">
    <location>
        <begin position="123"/>
        <end position="135"/>
    </location>
</feature>
<feature type="compositionally biased region" description="Basic residues" evidence="2">
    <location>
        <begin position="560"/>
        <end position="578"/>
    </location>
</feature>
<keyword evidence="5" id="KW-1185">Reference proteome</keyword>
<comment type="similarity">
    <text evidence="1">Belongs to the TRAFAC class TrmE-Era-EngA-EngB-Septin-like GTPase superfamily. Septin GTPase family.</text>
</comment>
<feature type="region of interest" description="Disordered" evidence="2">
    <location>
        <begin position="1"/>
        <end position="141"/>
    </location>
</feature>
<keyword evidence="1" id="KW-0547">Nucleotide-binding</keyword>
<dbReference type="InterPro" id="IPR030379">
    <property type="entry name" value="G_SEPTIN_dom"/>
</dbReference>
<dbReference type="eggNOG" id="KOG1547">
    <property type="taxonomic scope" value="Eukaryota"/>
</dbReference>
<evidence type="ECO:0000313" key="4">
    <source>
        <dbReference type="EMBL" id="EGE05834.1"/>
    </source>
</evidence>
<dbReference type="FunFam" id="3.40.50.300:FF:001827">
    <property type="entry name" value="Septin"/>
    <property type="match status" value="1"/>
</dbReference>
<proteinExistence type="inferred from homology"/>
<keyword evidence="1" id="KW-0342">GTP-binding</keyword>
<dbReference type="Pfam" id="PF00735">
    <property type="entry name" value="Septin"/>
    <property type="match status" value="3"/>
</dbReference>
<reference evidence="5" key="1">
    <citation type="journal article" date="2012" name="MBio">
        <title>Comparative genome analysis of Trichophyton rubrum and related dermatophytes reveals candidate genes involved in infection.</title>
        <authorList>
            <person name="Martinez D.A."/>
            <person name="Oliver B.G."/>
            <person name="Graeser Y."/>
            <person name="Goldberg J.M."/>
            <person name="Li W."/>
            <person name="Martinez-Rossi N.M."/>
            <person name="Monod M."/>
            <person name="Shelest E."/>
            <person name="Barton R.C."/>
            <person name="Birch E."/>
            <person name="Brakhage A.A."/>
            <person name="Chen Z."/>
            <person name="Gurr S.J."/>
            <person name="Heiman D."/>
            <person name="Heitman J."/>
            <person name="Kosti I."/>
            <person name="Rossi A."/>
            <person name="Saif S."/>
            <person name="Samalova M."/>
            <person name="Saunders C.W."/>
            <person name="Shea T."/>
            <person name="Summerbell R.C."/>
            <person name="Xu J."/>
            <person name="Young S."/>
            <person name="Zeng Q."/>
            <person name="Birren B.W."/>
            <person name="Cuomo C.A."/>
            <person name="White T.C."/>
        </authorList>
    </citation>
    <scope>NUCLEOTIDE SEQUENCE [LARGE SCALE GENOMIC DNA]</scope>
    <source>
        <strain evidence="5">ATCC MYA-4606 / CBS 127.97</strain>
    </source>
</reference>
<gene>
    <name evidence="4" type="ORF">TEQG_04844</name>
</gene>